<dbReference type="AlphaFoldDB" id="A0A923EAC9"/>
<evidence type="ECO:0000259" key="2">
    <source>
        <dbReference type="PROSITE" id="PS50937"/>
    </source>
</evidence>
<dbReference type="SMART" id="SM00871">
    <property type="entry name" value="AraC_E_bind"/>
    <property type="match status" value="1"/>
</dbReference>
<dbReference type="InterPro" id="IPR000551">
    <property type="entry name" value="MerR-type_HTH_dom"/>
</dbReference>
<dbReference type="InterPro" id="IPR029442">
    <property type="entry name" value="GyrI-like"/>
</dbReference>
<feature type="domain" description="HTH merR-type" evidence="2">
    <location>
        <begin position="1"/>
        <end position="71"/>
    </location>
</feature>
<dbReference type="PROSITE" id="PS00552">
    <property type="entry name" value="HTH_MERR_1"/>
    <property type="match status" value="1"/>
</dbReference>
<dbReference type="Pfam" id="PF13411">
    <property type="entry name" value="MerR_1"/>
    <property type="match status" value="1"/>
</dbReference>
<evidence type="ECO:0000313" key="4">
    <source>
        <dbReference type="Proteomes" id="UP000563151"/>
    </source>
</evidence>
<dbReference type="InterPro" id="IPR009061">
    <property type="entry name" value="DNA-bd_dom_put_sf"/>
</dbReference>
<sequence>MFKIGEFSKLTQVSVRMLRYYDETGLLKPAEINKYTGYRMYSIEQIETLNKILFLRDTGFSVAETYHALSNWDNDFIKTQLKIKEEKIKDVINSEKHRLAKIRTAMNDINKKQIGIHYNVMVKEIPSYRVFSLRKIIPNYFCEGYLWKEIYDYIKIKKLNISESNNTFAIYHDKEYKDKDVDVEVCIITEEKDVNKDGFIFRETESLEKVACSMVYGPYENISSVYISFVHWLEENNQYKMSGTSRQVCHKGSWNEEDPNKYLTEIQIPVELKTNTLMD</sequence>
<evidence type="ECO:0000313" key="3">
    <source>
        <dbReference type="EMBL" id="MBC2396723.1"/>
    </source>
</evidence>
<dbReference type="InterPro" id="IPR047057">
    <property type="entry name" value="MerR_fam"/>
</dbReference>
<keyword evidence="1" id="KW-0238">DNA-binding</keyword>
<dbReference type="SUPFAM" id="SSF46955">
    <property type="entry name" value="Putative DNA-binding domain"/>
    <property type="match status" value="1"/>
</dbReference>
<dbReference type="PANTHER" id="PTHR30204">
    <property type="entry name" value="REDOX-CYCLING DRUG-SENSING TRANSCRIPTIONAL ACTIVATOR SOXR"/>
    <property type="match status" value="1"/>
</dbReference>
<dbReference type="Pfam" id="PF06445">
    <property type="entry name" value="GyrI-like"/>
    <property type="match status" value="1"/>
</dbReference>
<dbReference type="Gene3D" id="3.20.80.10">
    <property type="entry name" value="Regulatory factor, effector binding domain"/>
    <property type="match status" value="1"/>
</dbReference>
<reference evidence="3 4" key="1">
    <citation type="submission" date="2020-04" db="EMBL/GenBank/DDBJ databases">
        <title>Genomic insights into acetone-butanol-ethanol (ABE) fermentation by sequencing solventogenic clostridia strains.</title>
        <authorList>
            <person name="Brown S."/>
        </authorList>
    </citation>
    <scope>NUCLEOTIDE SEQUENCE [LARGE SCALE GENOMIC DNA]</scope>
    <source>
        <strain evidence="3 4">DJ011</strain>
    </source>
</reference>
<dbReference type="PANTHER" id="PTHR30204:SF97">
    <property type="entry name" value="MERR FAMILY REGULATORY PROTEIN"/>
    <property type="match status" value="1"/>
</dbReference>
<accession>A0A923EAC9</accession>
<dbReference type="InterPro" id="IPR011256">
    <property type="entry name" value="Reg_factor_effector_dom_sf"/>
</dbReference>
<dbReference type="InterPro" id="IPR010499">
    <property type="entry name" value="AraC_E-bd"/>
</dbReference>
<protein>
    <submittedName>
        <fullName evidence="3">MerR family transcriptional regulator</fullName>
    </submittedName>
</protein>
<keyword evidence="4" id="KW-1185">Reference proteome</keyword>
<dbReference type="GO" id="GO:0003677">
    <property type="term" value="F:DNA binding"/>
    <property type="evidence" value="ECO:0007669"/>
    <property type="project" value="UniProtKB-KW"/>
</dbReference>
<dbReference type="Gene3D" id="1.10.1660.10">
    <property type="match status" value="1"/>
</dbReference>
<dbReference type="PROSITE" id="PS50937">
    <property type="entry name" value="HTH_MERR_2"/>
    <property type="match status" value="1"/>
</dbReference>
<dbReference type="Proteomes" id="UP000563151">
    <property type="component" value="Unassembled WGS sequence"/>
</dbReference>
<proteinExistence type="predicted"/>
<organism evidence="3 4">
    <name type="scientific">Clostridium tetanomorphum</name>
    <dbReference type="NCBI Taxonomy" id="1553"/>
    <lineage>
        <taxon>Bacteria</taxon>
        <taxon>Bacillati</taxon>
        <taxon>Bacillota</taxon>
        <taxon>Clostridia</taxon>
        <taxon>Eubacteriales</taxon>
        <taxon>Clostridiaceae</taxon>
        <taxon>Clostridium</taxon>
    </lineage>
</organism>
<dbReference type="SMART" id="SM00422">
    <property type="entry name" value="HTH_MERR"/>
    <property type="match status" value="1"/>
</dbReference>
<dbReference type="CDD" id="cd01107">
    <property type="entry name" value="HTH_BmrR"/>
    <property type="match status" value="1"/>
</dbReference>
<dbReference type="RefSeq" id="WP_035146577.1">
    <property type="nucleotide sequence ID" value="NZ_JAAZWO010000003.1"/>
</dbReference>
<dbReference type="GO" id="GO:0003700">
    <property type="term" value="F:DNA-binding transcription factor activity"/>
    <property type="evidence" value="ECO:0007669"/>
    <property type="project" value="InterPro"/>
</dbReference>
<dbReference type="SUPFAM" id="SSF55136">
    <property type="entry name" value="Probable bacterial effector-binding domain"/>
    <property type="match status" value="1"/>
</dbReference>
<name>A0A923EAC9_CLOTT</name>
<evidence type="ECO:0000256" key="1">
    <source>
        <dbReference type="ARBA" id="ARBA00023125"/>
    </source>
</evidence>
<comment type="caution">
    <text evidence="3">The sequence shown here is derived from an EMBL/GenBank/DDBJ whole genome shotgun (WGS) entry which is preliminary data.</text>
</comment>
<dbReference type="EMBL" id="JAAZWO010000003">
    <property type="protein sequence ID" value="MBC2396723.1"/>
    <property type="molecule type" value="Genomic_DNA"/>
</dbReference>
<gene>
    <name evidence="3" type="ORF">HGG79_02860</name>
</gene>